<comment type="similarity">
    <text evidence="5 8 10">Belongs to the PTH family.</text>
</comment>
<evidence type="ECO:0000313" key="12">
    <source>
        <dbReference type="Proteomes" id="UP000291072"/>
    </source>
</evidence>
<feature type="site" description="Stabilizes the basic form of H active site to accept a proton" evidence="8">
    <location>
        <position position="87"/>
    </location>
</feature>
<comment type="subcellular location">
    <subcellularLocation>
        <location evidence="8">Cytoplasm</location>
    </subcellularLocation>
</comment>
<comment type="subunit">
    <text evidence="8">Monomer.</text>
</comment>
<dbReference type="Pfam" id="PF01195">
    <property type="entry name" value="Pept_tRNA_hydro"/>
    <property type="match status" value="1"/>
</dbReference>
<dbReference type="PROSITE" id="PS01195">
    <property type="entry name" value="PEPT_TRNA_HYDROL_1"/>
    <property type="match status" value="1"/>
</dbReference>
<evidence type="ECO:0000256" key="2">
    <source>
        <dbReference type="ARBA" id="ARBA00022555"/>
    </source>
</evidence>
<comment type="function">
    <text evidence="8">Hydrolyzes ribosome-free peptidyl-tRNAs (with 1 or more amino acids incorporated), which drop off the ribosome during protein synthesis, or as a result of ribosome stalling.</text>
</comment>
<comment type="catalytic activity">
    <reaction evidence="6 8 9">
        <text>an N-acyl-L-alpha-aminoacyl-tRNA + H2O = an N-acyl-L-amino acid + a tRNA + H(+)</text>
        <dbReference type="Rhea" id="RHEA:54448"/>
        <dbReference type="Rhea" id="RHEA-COMP:10123"/>
        <dbReference type="Rhea" id="RHEA-COMP:13883"/>
        <dbReference type="ChEBI" id="CHEBI:15377"/>
        <dbReference type="ChEBI" id="CHEBI:15378"/>
        <dbReference type="ChEBI" id="CHEBI:59874"/>
        <dbReference type="ChEBI" id="CHEBI:78442"/>
        <dbReference type="ChEBI" id="CHEBI:138191"/>
        <dbReference type="EC" id="3.1.1.29"/>
    </reaction>
</comment>
<name>A0A4R0XSW7_9MOLU</name>
<dbReference type="CDD" id="cd00462">
    <property type="entry name" value="PTH"/>
    <property type="match status" value="1"/>
</dbReference>
<evidence type="ECO:0000313" key="11">
    <source>
        <dbReference type="EMBL" id="TCG10699.1"/>
    </source>
</evidence>
<feature type="binding site" evidence="8">
    <location>
        <position position="62"/>
    </location>
    <ligand>
        <name>tRNA</name>
        <dbReference type="ChEBI" id="CHEBI:17843"/>
    </ligand>
</feature>
<evidence type="ECO:0000256" key="8">
    <source>
        <dbReference type="HAMAP-Rule" id="MF_00083"/>
    </source>
</evidence>
<keyword evidence="2 8" id="KW-0820">tRNA-binding</keyword>
<dbReference type="SUPFAM" id="SSF53178">
    <property type="entry name" value="Peptidyl-tRNA hydrolase-like"/>
    <property type="match status" value="1"/>
</dbReference>
<sequence>MKLIVGLGNPGKQYENTRHNVGFDAVDKLADILGVDLNKEKFNSLFNKVGDVLIAKPQTFMNLSGDAVQAIMHFYKIQPEDVLIIYDDMDHGVGKVSIKTSGSAGGQNGVKSIIANMGTQKFARIKIGIGRGQDTVKHVLGNFSKEDRVYVDKVIEHAAKAAKFFMTNDINKVMNRYNVKGKQV</sequence>
<dbReference type="PANTHER" id="PTHR17224:SF1">
    <property type="entry name" value="PEPTIDYL-TRNA HYDROLASE"/>
    <property type="match status" value="1"/>
</dbReference>
<dbReference type="FunFam" id="3.40.50.1470:FF:000001">
    <property type="entry name" value="Peptidyl-tRNA hydrolase"/>
    <property type="match status" value="1"/>
</dbReference>
<feature type="binding site" evidence="8">
    <location>
        <position position="108"/>
    </location>
    <ligand>
        <name>tRNA</name>
        <dbReference type="ChEBI" id="CHEBI:17843"/>
    </ligand>
</feature>
<dbReference type="GO" id="GO:0004045">
    <property type="term" value="F:peptidyl-tRNA hydrolase activity"/>
    <property type="evidence" value="ECO:0007669"/>
    <property type="project" value="UniProtKB-UniRule"/>
</dbReference>
<evidence type="ECO:0000256" key="3">
    <source>
        <dbReference type="ARBA" id="ARBA00022801"/>
    </source>
</evidence>
<dbReference type="RefSeq" id="WP_131613614.1">
    <property type="nucleotide sequence ID" value="NZ_PSZP01000025.1"/>
</dbReference>
<dbReference type="Proteomes" id="UP000291072">
    <property type="component" value="Unassembled WGS sequence"/>
</dbReference>
<keyword evidence="4 8" id="KW-0694">RNA-binding</keyword>
<protein>
    <recommendedName>
        <fullName evidence="7 8">Peptidyl-tRNA hydrolase</fullName>
        <shortName evidence="8">Pth</shortName>
        <ecNumber evidence="1 8">3.1.1.29</ecNumber>
    </recommendedName>
</protein>
<feature type="site" description="Discriminates between blocked and unblocked aminoacyl-tRNA" evidence="8">
    <location>
        <position position="9"/>
    </location>
</feature>
<dbReference type="AlphaFoldDB" id="A0A4R0XSW7"/>
<accession>A0A4R0XSW7</accession>
<evidence type="ECO:0000256" key="9">
    <source>
        <dbReference type="RuleBase" id="RU000673"/>
    </source>
</evidence>
<dbReference type="GO" id="GO:0000049">
    <property type="term" value="F:tRNA binding"/>
    <property type="evidence" value="ECO:0007669"/>
    <property type="project" value="UniProtKB-UniRule"/>
</dbReference>
<dbReference type="EC" id="3.1.1.29" evidence="1 8"/>
<proteinExistence type="inferred from homology"/>
<dbReference type="Gene3D" id="3.40.50.1470">
    <property type="entry name" value="Peptidyl-tRNA hydrolase"/>
    <property type="match status" value="1"/>
</dbReference>
<gene>
    <name evidence="8" type="primary">pth</name>
    <name evidence="11" type="ORF">C4B25_03245</name>
</gene>
<dbReference type="InterPro" id="IPR001328">
    <property type="entry name" value="Pept_tRNA_hydro"/>
</dbReference>
<dbReference type="GO" id="GO:0005737">
    <property type="term" value="C:cytoplasm"/>
    <property type="evidence" value="ECO:0007669"/>
    <property type="project" value="UniProtKB-SubCell"/>
</dbReference>
<dbReference type="InterPro" id="IPR018171">
    <property type="entry name" value="Pept_tRNA_hydro_CS"/>
</dbReference>
<feature type="binding site" evidence="8">
    <location>
        <position position="60"/>
    </location>
    <ligand>
        <name>tRNA</name>
        <dbReference type="ChEBI" id="CHEBI:17843"/>
    </ligand>
</feature>
<feature type="binding site" evidence="8">
    <location>
        <position position="14"/>
    </location>
    <ligand>
        <name>tRNA</name>
        <dbReference type="ChEBI" id="CHEBI:17843"/>
    </ligand>
</feature>
<evidence type="ECO:0000256" key="6">
    <source>
        <dbReference type="ARBA" id="ARBA00048707"/>
    </source>
</evidence>
<reference evidence="11 12" key="1">
    <citation type="submission" date="2018-02" db="EMBL/GenBank/DDBJ databases">
        <title>Mycoplasma marinum and Mycoplasma todarodis sp. nov., moderately halophilic and psychrotolerant mycoplasmas isolated from cephalopods.</title>
        <authorList>
            <person name="Viver T."/>
        </authorList>
    </citation>
    <scope>NUCLEOTIDE SEQUENCE [LARGE SCALE GENOMIC DNA]</scope>
    <source>
        <strain evidence="11 12">5H</strain>
    </source>
</reference>
<dbReference type="NCBIfam" id="TIGR00447">
    <property type="entry name" value="pth"/>
    <property type="match status" value="1"/>
</dbReference>
<dbReference type="PANTHER" id="PTHR17224">
    <property type="entry name" value="PEPTIDYL-TRNA HYDROLASE"/>
    <property type="match status" value="1"/>
</dbReference>
<keyword evidence="8" id="KW-0963">Cytoplasm</keyword>
<keyword evidence="3 8" id="KW-0378">Hydrolase</keyword>
<dbReference type="OrthoDB" id="9800507at2"/>
<evidence type="ECO:0000256" key="10">
    <source>
        <dbReference type="RuleBase" id="RU004320"/>
    </source>
</evidence>
<evidence type="ECO:0000256" key="7">
    <source>
        <dbReference type="ARBA" id="ARBA00050038"/>
    </source>
</evidence>
<dbReference type="GO" id="GO:0006515">
    <property type="term" value="P:protein quality control for misfolded or incompletely synthesized proteins"/>
    <property type="evidence" value="ECO:0007669"/>
    <property type="project" value="UniProtKB-UniRule"/>
</dbReference>
<evidence type="ECO:0000256" key="1">
    <source>
        <dbReference type="ARBA" id="ARBA00013260"/>
    </source>
</evidence>
<feature type="active site" description="Proton acceptor" evidence="8">
    <location>
        <position position="19"/>
    </location>
</feature>
<keyword evidence="12" id="KW-1185">Reference proteome</keyword>
<evidence type="ECO:0000256" key="5">
    <source>
        <dbReference type="ARBA" id="ARBA00038063"/>
    </source>
</evidence>
<organism evidence="11 12">
    <name type="scientific">Mycoplasma todarodis</name>
    <dbReference type="NCBI Taxonomy" id="1937191"/>
    <lineage>
        <taxon>Bacteria</taxon>
        <taxon>Bacillati</taxon>
        <taxon>Mycoplasmatota</taxon>
        <taxon>Mollicutes</taxon>
        <taxon>Mycoplasmataceae</taxon>
        <taxon>Mycoplasma</taxon>
    </lineage>
</organism>
<dbReference type="HAMAP" id="MF_00083">
    <property type="entry name" value="Pept_tRNA_hydro_bact"/>
    <property type="match status" value="1"/>
</dbReference>
<comment type="caution">
    <text evidence="11">The sequence shown here is derived from an EMBL/GenBank/DDBJ whole genome shotgun (WGS) entry which is preliminary data.</text>
</comment>
<dbReference type="GO" id="GO:0072344">
    <property type="term" value="P:rescue of stalled ribosome"/>
    <property type="evidence" value="ECO:0007669"/>
    <property type="project" value="UniProtKB-UniRule"/>
</dbReference>
<dbReference type="InterPro" id="IPR036416">
    <property type="entry name" value="Pept_tRNA_hydro_sf"/>
</dbReference>
<dbReference type="EMBL" id="PSZP01000025">
    <property type="protein sequence ID" value="TCG10699.1"/>
    <property type="molecule type" value="Genomic_DNA"/>
</dbReference>
<comment type="function">
    <text evidence="8">Catalyzes the release of premature peptidyl moieties from peptidyl-tRNA molecules trapped in stalled 50S ribosomal subunits, and thus maintains levels of free tRNAs and 50S ribosomes.</text>
</comment>
<evidence type="ECO:0000256" key="4">
    <source>
        <dbReference type="ARBA" id="ARBA00022884"/>
    </source>
</evidence>